<evidence type="ECO:0000256" key="1">
    <source>
        <dbReference type="SAM" id="SignalP"/>
    </source>
</evidence>
<sequence>MPRITPSVLLSSPVFVVVFVCMLRKMNAGVSSGSTNASLTKRPTFLSLLSHLTLGYPNACRREIDFG</sequence>
<reference evidence="2" key="1">
    <citation type="submission" date="2019-12" db="EMBL/GenBank/DDBJ databases">
        <title>An insight into the sialome of adult female Ixodes ricinus ticks feeding for 6 days.</title>
        <authorList>
            <person name="Perner J."/>
            <person name="Ribeiro J.M.C."/>
        </authorList>
    </citation>
    <scope>NUCLEOTIDE SEQUENCE</scope>
    <source>
        <strain evidence="2">Semi-engorged</strain>
        <tissue evidence="2">Salivary glands</tissue>
    </source>
</reference>
<proteinExistence type="predicted"/>
<name>A0A6B0TSY0_IXORI</name>
<keyword evidence="1" id="KW-0732">Signal</keyword>
<feature type="signal peptide" evidence="1">
    <location>
        <begin position="1"/>
        <end position="28"/>
    </location>
</feature>
<dbReference type="AlphaFoldDB" id="A0A6B0TSY0"/>
<accession>A0A6B0TSY0</accession>
<organism evidence="2">
    <name type="scientific">Ixodes ricinus</name>
    <name type="common">Common tick</name>
    <name type="synonym">Acarus ricinus</name>
    <dbReference type="NCBI Taxonomy" id="34613"/>
    <lineage>
        <taxon>Eukaryota</taxon>
        <taxon>Metazoa</taxon>
        <taxon>Ecdysozoa</taxon>
        <taxon>Arthropoda</taxon>
        <taxon>Chelicerata</taxon>
        <taxon>Arachnida</taxon>
        <taxon>Acari</taxon>
        <taxon>Parasitiformes</taxon>
        <taxon>Ixodida</taxon>
        <taxon>Ixodoidea</taxon>
        <taxon>Ixodidae</taxon>
        <taxon>Ixodinae</taxon>
        <taxon>Ixodes</taxon>
    </lineage>
</organism>
<dbReference type="EMBL" id="GIFC01000195">
    <property type="protein sequence ID" value="MXU82278.1"/>
    <property type="molecule type" value="Transcribed_RNA"/>
</dbReference>
<feature type="chain" id="PRO_5025677345" evidence="1">
    <location>
        <begin position="29"/>
        <end position="67"/>
    </location>
</feature>
<protein>
    <submittedName>
        <fullName evidence="2">Putative secreted protein</fullName>
    </submittedName>
</protein>
<evidence type="ECO:0000313" key="2">
    <source>
        <dbReference type="EMBL" id="MXU82278.1"/>
    </source>
</evidence>